<accession>A0A239HTE0</accession>
<dbReference type="RefSeq" id="WP_089225313.1">
    <property type="nucleotide sequence ID" value="NZ_FZOF01000009.1"/>
</dbReference>
<dbReference type="OrthoDB" id="4328775at2"/>
<evidence type="ECO:0000313" key="3">
    <source>
        <dbReference type="EMBL" id="SNS84475.1"/>
    </source>
</evidence>
<keyword evidence="2" id="KW-0732">Signal</keyword>
<evidence type="ECO:0000256" key="1">
    <source>
        <dbReference type="SAM" id="MobiDB-lite"/>
    </source>
</evidence>
<name>A0A239HTE0_9ACTN</name>
<feature type="chain" id="PRO_5012647367" description="Lipoprotein" evidence="2">
    <location>
        <begin position="38"/>
        <end position="223"/>
    </location>
</feature>
<dbReference type="Proteomes" id="UP000198280">
    <property type="component" value="Unassembled WGS sequence"/>
</dbReference>
<dbReference type="AlphaFoldDB" id="A0A239HTE0"/>
<reference evidence="3 4" key="1">
    <citation type="submission" date="2017-06" db="EMBL/GenBank/DDBJ databases">
        <authorList>
            <person name="Kim H.J."/>
            <person name="Triplett B.A."/>
        </authorList>
    </citation>
    <scope>NUCLEOTIDE SEQUENCE [LARGE SCALE GENOMIC DNA]</scope>
    <source>
        <strain evidence="3 4">CGMCC 4.1858</strain>
    </source>
</reference>
<feature type="region of interest" description="Disordered" evidence="1">
    <location>
        <begin position="33"/>
        <end position="108"/>
    </location>
</feature>
<sequence length="223" mass="22983">MGPTVFASSSPRHRAAARLTALALTVLALGACSGKGADDADTGRADAAASSPAPATASAPASSSAPPPAQPSGAPSSSYSAQAPASDGPSGAPSDAPSGAPSAKAPARWAGGKQFVQVENAWIKDGRTYLSVRSARREALTGPIEGWEIIPGKGPYTTVRMAPEGRVLLSVPLGDESAPHTYSQAQFITRWWALPAPEREWQGYDVSFDLNGEVVRLQSLYRA</sequence>
<feature type="signal peptide" evidence="2">
    <location>
        <begin position="1"/>
        <end position="37"/>
    </location>
</feature>
<gene>
    <name evidence="3" type="ORF">SAMN05216252_10983</name>
</gene>
<feature type="compositionally biased region" description="Low complexity" evidence="1">
    <location>
        <begin position="71"/>
        <end position="107"/>
    </location>
</feature>
<evidence type="ECO:0000256" key="2">
    <source>
        <dbReference type="SAM" id="SignalP"/>
    </source>
</evidence>
<organism evidence="3 4">
    <name type="scientific">Actinacidiphila glaucinigra</name>
    <dbReference type="NCBI Taxonomy" id="235986"/>
    <lineage>
        <taxon>Bacteria</taxon>
        <taxon>Bacillati</taxon>
        <taxon>Actinomycetota</taxon>
        <taxon>Actinomycetes</taxon>
        <taxon>Kitasatosporales</taxon>
        <taxon>Streptomycetaceae</taxon>
        <taxon>Actinacidiphila</taxon>
    </lineage>
</organism>
<evidence type="ECO:0000313" key="4">
    <source>
        <dbReference type="Proteomes" id="UP000198280"/>
    </source>
</evidence>
<keyword evidence="4" id="KW-1185">Reference proteome</keyword>
<dbReference type="EMBL" id="FZOF01000009">
    <property type="protein sequence ID" value="SNS84475.1"/>
    <property type="molecule type" value="Genomic_DNA"/>
</dbReference>
<protein>
    <recommendedName>
        <fullName evidence="5">Lipoprotein</fullName>
    </recommendedName>
</protein>
<evidence type="ECO:0008006" key="5">
    <source>
        <dbReference type="Google" id="ProtNLM"/>
    </source>
</evidence>
<feature type="compositionally biased region" description="Low complexity" evidence="1">
    <location>
        <begin position="45"/>
        <end position="64"/>
    </location>
</feature>
<proteinExistence type="predicted"/>